<keyword evidence="3" id="KW-1185">Reference proteome</keyword>
<sequence>MWRTPLDSTTQDTLSQPLRCCVFGCDARTASVDPNTNPTNPNVIFYALPNSLGLTHLGRERRGRLHWISEKIRQGLSTSRPKRRHKPNKNYNWAEMSCAVISQPLPAHHYAATQSDHVEFQPSSGTLHYRRRGHRVAGGGGHGEYDDDDDDDDDVNIEEVYDDDDDDEDEEIDDEDWDVKRGGAMAAEIQAP</sequence>
<dbReference type="AlphaFoldDB" id="A0AAE1F6K8"/>
<dbReference type="Proteomes" id="UP001286313">
    <property type="component" value="Unassembled WGS sequence"/>
</dbReference>
<feature type="compositionally biased region" description="Acidic residues" evidence="1">
    <location>
        <begin position="145"/>
        <end position="177"/>
    </location>
</feature>
<organism evidence="2 3">
    <name type="scientific">Petrolisthes cinctipes</name>
    <name type="common">Flat porcelain crab</name>
    <dbReference type="NCBI Taxonomy" id="88211"/>
    <lineage>
        <taxon>Eukaryota</taxon>
        <taxon>Metazoa</taxon>
        <taxon>Ecdysozoa</taxon>
        <taxon>Arthropoda</taxon>
        <taxon>Crustacea</taxon>
        <taxon>Multicrustacea</taxon>
        <taxon>Malacostraca</taxon>
        <taxon>Eumalacostraca</taxon>
        <taxon>Eucarida</taxon>
        <taxon>Decapoda</taxon>
        <taxon>Pleocyemata</taxon>
        <taxon>Anomura</taxon>
        <taxon>Galatheoidea</taxon>
        <taxon>Porcellanidae</taxon>
        <taxon>Petrolisthes</taxon>
    </lineage>
</organism>
<evidence type="ECO:0000313" key="3">
    <source>
        <dbReference type="Proteomes" id="UP001286313"/>
    </source>
</evidence>
<proteinExistence type="predicted"/>
<dbReference type="EMBL" id="JAWQEG010003118">
    <property type="protein sequence ID" value="KAK3867844.1"/>
    <property type="molecule type" value="Genomic_DNA"/>
</dbReference>
<gene>
    <name evidence="2" type="ORF">Pcinc_026732</name>
</gene>
<accession>A0AAE1F6K8</accession>
<name>A0AAE1F6K8_PETCI</name>
<protein>
    <submittedName>
        <fullName evidence="2">Uncharacterized protein</fullName>
    </submittedName>
</protein>
<comment type="caution">
    <text evidence="2">The sequence shown here is derived from an EMBL/GenBank/DDBJ whole genome shotgun (WGS) entry which is preliminary data.</text>
</comment>
<evidence type="ECO:0000256" key="1">
    <source>
        <dbReference type="SAM" id="MobiDB-lite"/>
    </source>
</evidence>
<reference evidence="2" key="1">
    <citation type="submission" date="2023-10" db="EMBL/GenBank/DDBJ databases">
        <title>Genome assemblies of two species of porcelain crab, Petrolisthes cinctipes and Petrolisthes manimaculis (Anomura: Porcellanidae).</title>
        <authorList>
            <person name="Angst P."/>
        </authorList>
    </citation>
    <scope>NUCLEOTIDE SEQUENCE</scope>
    <source>
        <strain evidence="2">PB745_01</strain>
        <tissue evidence="2">Gill</tissue>
    </source>
</reference>
<evidence type="ECO:0000313" key="2">
    <source>
        <dbReference type="EMBL" id="KAK3867844.1"/>
    </source>
</evidence>
<feature type="region of interest" description="Disordered" evidence="1">
    <location>
        <begin position="133"/>
        <end position="192"/>
    </location>
</feature>